<comment type="subcellular location">
    <subcellularLocation>
        <location evidence="1">Lysosome membrane</location>
        <topology evidence="1">Multi-pass membrane protein</topology>
    </subcellularLocation>
</comment>
<evidence type="ECO:0000256" key="18">
    <source>
        <dbReference type="ARBA" id="ARBA00044912"/>
    </source>
</evidence>
<dbReference type="GO" id="GO:0022857">
    <property type="term" value="F:transmembrane transporter activity"/>
    <property type="evidence" value="ECO:0007669"/>
    <property type="project" value="InterPro"/>
</dbReference>
<comment type="catalytic activity">
    <reaction evidence="16">
        <text>L-lysyl-L-lysine(out) = L-lysyl-L-lysine(in)</text>
        <dbReference type="Rhea" id="RHEA:79403"/>
        <dbReference type="ChEBI" id="CHEBI:229956"/>
    </reaction>
</comment>
<comment type="catalytic activity">
    <reaction evidence="18">
        <text>L-histidyl-L-alpha-amino acid(out) = L-histidyl-L-alpha-amino acid(in)</text>
        <dbReference type="Rhea" id="RHEA:79379"/>
        <dbReference type="ChEBI" id="CHEBI:229964"/>
    </reaction>
</comment>
<dbReference type="GO" id="GO:0005765">
    <property type="term" value="C:lysosomal membrane"/>
    <property type="evidence" value="ECO:0007669"/>
    <property type="project" value="UniProtKB-SubCell"/>
</dbReference>
<feature type="transmembrane region" description="Helical" evidence="26">
    <location>
        <begin position="377"/>
        <end position="400"/>
    </location>
</feature>
<dbReference type="InterPro" id="IPR036259">
    <property type="entry name" value="MFS_trans_sf"/>
</dbReference>
<feature type="transmembrane region" description="Helical" evidence="26">
    <location>
        <begin position="249"/>
        <end position="276"/>
    </location>
</feature>
<keyword evidence="29" id="KW-1185">Reference proteome</keyword>
<evidence type="ECO:0000256" key="13">
    <source>
        <dbReference type="ARBA" id="ARBA00044893"/>
    </source>
</evidence>
<dbReference type="RefSeq" id="XP_001011015.2">
    <property type="nucleotide sequence ID" value="XM_001011015.2"/>
</dbReference>
<keyword evidence="3" id="KW-0813">Transport</keyword>
<comment type="subunit">
    <text evidence="24">Homodimer. Interacts with lysosomal protein GLMP (via lumenal domain); the interaction starts while both proteins are still in the endoplasmic reticulum and is required for stabilization of MFSD1 in lysosomes but has no direct effect on its targeting to lysosomes or transporter activity.</text>
</comment>
<keyword evidence="6 26" id="KW-0472">Membrane</keyword>
<dbReference type="PROSITE" id="PS50850">
    <property type="entry name" value="MFS"/>
    <property type="match status" value="1"/>
</dbReference>
<dbReference type="OrthoDB" id="424834at2759"/>
<dbReference type="KEGG" id="tet:TTHERM_00140780"/>
<comment type="catalytic activity">
    <reaction evidence="14">
        <text>L-aspartyl-L-lysine(out) = L-aspartyl-L-lysine(in)</text>
        <dbReference type="Rhea" id="RHEA:79411"/>
        <dbReference type="ChEBI" id="CHEBI:229953"/>
    </reaction>
</comment>
<dbReference type="STRING" id="312017.I7M0R0"/>
<evidence type="ECO:0000256" key="15">
    <source>
        <dbReference type="ARBA" id="ARBA00044899"/>
    </source>
</evidence>
<dbReference type="PANTHER" id="PTHR23512">
    <property type="entry name" value="MAJOR FACILITATOR SUPERFAMILY DOMAIN-CONTAINING PROTEIN 1"/>
    <property type="match status" value="1"/>
</dbReference>
<evidence type="ECO:0000256" key="20">
    <source>
        <dbReference type="ARBA" id="ARBA00044924"/>
    </source>
</evidence>
<dbReference type="InParanoid" id="I7M0R0"/>
<evidence type="ECO:0000256" key="26">
    <source>
        <dbReference type="SAM" id="Phobius"/>
    </source>
</evidence>
<dbReference type="GeneID" id="7823334"/>
<dbReference type="AlphaFoldDB" id="I7M0R0"/>
<comment type="function">
    <text evidence="23">Lysosomal dipeptide uniporter that selectively exports lysine, arginine or histidine-containing dipeptides with a net positive charge from the lysosome lumen into the cytosol. Could play a role in a specific type of protein O-glycosylation indirectly regulating macrophages migration and tissue invasion. Also essential for liver homeostasis.</text>
</comment>
<evidence type="ECO:0000256" key="3">
    <source>
        <dbReference type="ARBA" id="ARBA00022448"/>
    </source>
</evidence>
<accession>I7M0R0</accession>
<comment type="catalytic activity">
    <reaction evidence="10">
        <text>L-alpha-aminoacyl-L-arginine(out) = L-alpha-aminoacyl-L-arginine(in)</text>
        <dbReference type="Rhea" id="RHEA:79367"/>
        <dbReference type="ChEBI" id="CHEBI:229968"/>
    </reaction>
</comment>
<evidence type="ECO:0000256" key="21">
    <source>
        <dbReference type="ARBA" id="ARBA00044985"/>
    </source>
</evidence>
<keyword evidence="5 26" id="KW-1133">Transmembrane helix</keyword>
<proteinExistence type="inferred from homology"/>
<dbReference type="eggNOG" id="KOG4686">
    <property type="taxonomic scope" value="Eukaryota"/>
</dbReference>
<dbReference type="SUPFAM" id="SSF103473">
    <property type="entry name" value="MFS general substrate transporter"/>
    <property type="match status" value="1"/>
</dbReference>
<dbReference type="PANTHER" id="PTHR23512:SF3">
    <property type="entry name" value="MAJOR FACILITATOR SUPERFAMILY DOMAIN-CONTAINING PROTEIN 1"/>
    <property type="match status" value="1"/>
</dbReference>
<evidence type="ECO:0000256" key="5">
    <source>
        <dbReference type="ARBA" id="ARBA00022989"/>
    </source>
</evidence>
<evidence type="ECO:0000256" key="6">
    <source>
        <dbReference type="ARBA" id="ARBA00023136"/>
    </source>
</evidence>
<evidence type="ECO:0000256" key="19">
    <source>
        <dbReference type="ARBA" id="ARBA00044919"/>
    </source>
</evidence>
<comment type="catalytic activity">
    <reaction evidence="20">
        <text>L-lysyl-glycine(out) = L-lysyl-glycine(in)</text>
        <dbReference type="Rhea" id="RHEA:79407"/>
        <dbReference type="ChEBI" id="CHEBI:191202"/>
    </reaction>
</comment>
<dbReference type="Pfam" id="PF07690">
    <property type="entry name" value="MFS_1"/>
    <property type="match status" value="1"/>
</dbReference>
<feature type="transmembrane region" description="Helical" evidence="26">
    <location>
        <begin position="349"/>
        <end position="370"/>
    </location>
</feature>
<feature type="transmembrane region" description="Helical" evidence="26">
    <location>
        <begin position="322"/>
        <end position="343"/>
    </location>
</feature>
<comment type="catalytic activity">
    <reaction evidence="13">
        <text>L-alpha-aminoacyl-L-lysine(out) = L-alpha-aminoacyl-L-lysine(in)</text>
        <dbReference type="Rhea" id="RHEA:79383"/>
        <dbReference type="ChEBI" id="CHEBI:229966"/>
    </reaction>
</comment>
<evidence type="ECO:0000256" key="2">
    <source>
        <dbReference type="ARBA" id="ARBA00008335"/>
    </source>
</evidence>
<comment type="catalytic activity">
    <reaction evidence="15">
        <text>L-arginyl-L-alpha-amino acid(out) = L-arginyl-L-alpha-amino acid(in)</text>
        <dbReference type="Rhea" id="RHEA:79371"/>
        <dbReference type="ChEBI" id="CHEBI:84315"/>
    </reaction>
</comment>
<reference evidence="29" key="1">
    <citation type="journal article" date="2006" name="PLoS Biol.">
        <title>Macronuclear genome sequence of the ciliate Tetrahymena thermophila, a model eukaryote.</title>
        <authorList>
            <person name="Eisen J.A."/>
            <person name="Coyne R.S."/>
            <person name="Wu M."/>
            <person name="Wu D."/>
            <person name="Thiagarajan M."/>
            <person name="Wortman J.R."/>
            <person name="Badger J.H."/>
            <person name="Ren Q."/>
            <person name="Amedeo P."/>
            <person name="Jones K.M."/>
            <person name="Tallon L.J."/>
            <person name="Delcher A.L."/>
            <person name="Salzberg S.L."/>
            <person name="Silva J.C."/>
            <person name="Haas B.J."/>
            <person name="Majoros W.H."/>
            <person name="Farzad M."/>
            <person name="Carlton J.M."/>
            <person name="Smith R.K. Jr."/>
            <person name="Garg J."/>
            <person name="Pearlman R.E."/>
            <person name="Karrer K.M."/>
            <person name="Sun L."/>
            <person name="Manning G."/>
            <person name="Elde N.C."/>
            <person name="Turkewitz A.P."/>
            <person name="Asai D.J."/>
            <person name="Wilkes D.E."/>
            <person name="Wang Y."/>
            <person name="Cai H."/>
            <person name="Collins K."/>
            <person name="Stewart B.A."/>
            <person name="Lee S.R."/>
            <person name="Wilamowska K."/>
            <person name="Weinberg Z."/>
            <person name="Ruzzo W.L."/>
            <person name="Wloga D."/>
            <person name="Gaertig J."/>
            <person name="Frankel J."/>
            <person name="Tsao C.-C."/>
            <person name="Gorovsky M.A."/>
            <person name="Keeling P.J."/>
            <person name="Waller R.F."/>
            <person name="Patron N.J."/>
            <person name="Cherry J.M."/>
            <person name="Stover N.A."/>
            <person name="Krieger C.J."/>
            <person name="del Toro C."/>
            <person name="Ryder H.F."/>
            <person name="Williamson S.C."/>
            <person name="Barbeau R.A."/>
            <person name="Hamilton E.P."/>
            <person name="Orias E."/>
        </authorList>
    </citation>
    <scope>NUCLEOTIDE SEQUENCE [LARGE SCALE GENOMIC DNA]</scope>
    <source>
        <strain evidence="29">SB210</strain>
    </source>
</reference>
<evidence type="ECO:0000259" key="27">
    <source>
        <dbReference type="PROSITE" id="PS50850"/>
    </source>
</evidence>
<evidence type="ECO:0000256" key="17">
    <source>
        <dbReference type="ARBA" id="ARBA00044903"/>
    </source>
</evidence>
<evidence type="ECO:0000256" key="7">
    <source>
        <dbReference type="ARBA" id="ARBA00023228"/>
    </source>
</evidence>
<comment type="similarity">
    <text evidence="2">Belongs to the major facilitator superfamily.</text>
</comment>
<sequence>MKNPSLQGSTAKQHIRFLILILSCMAIFSDYYIIDIPAVIQMQLVDYFAPIYGKENTEILYSFLYTIYSLPNVILPLFGGVLTDKIGYRKMTIVFVFFITLGQVIISMGMKFRSLELMIFGRFVFGIGGESVNICINTLIVNWFQGSELSFAQSINLSMIRVASILNTFLTPRIAEYRSMNTCFTFGVFVCLFSMFSSILLVYLDYKLNNQGLVDQIMASQPQQQVSNWEYIKNIFKKIQKNTSKFTQIFWVLTCLMVSLYITVISFNTFSSSILTDLWLPKENSVQRNQEIAGEMMSVPYIMACLLFPVFGLICDKYGQRVRLLIFSSFLTLISFILLPFVYPITSLAILGFSYAIFGAVIWPTVSYVVPSKRLGIGYGLMSSIQNLGTGLMPLIIAFIKVQGNSITVVITFLVISLVSIYLSFVLQRIDSQQKISLNEADQNLIMLNLEENNKSSYRSSATSSQQENEFKKSSTNDEEDGLISSNNHAEIFRETQEGIENQNAEFQDDEKQTLYI</sequence>
<dbReference type="InterPro" id="IPR020846">
    <property type="entry name" value="MFS_dom"/>
</dbReference>
<evidence type="ECO:0000256" key="10">
    <source>
        <dbReference type="ARBA" id="ARBA00044881"/>
    </source>
</evidence>
<evidence type="ECO:0000256" key="8">
    <source>
        <dbReference type="ARBA" id="ARBA00044876"/>
    </source>
</evidence>
<feature type="domain" description="Major facilitator superfamily (MFS) profile" evidence="27">
    <location>
        <begin position="16"/>
        <end position="432"/>
    </location>
</feature>
<feature type="transmembrane region" description="Helical" evidence="26">
    <location>
        <begin position="15"/>
        <end position="34"/>
    </location>
</feature>
<gene>
    <name evidence="28" type="ORF">TTHERM_00140780</name>
</gene>
<evidence type="ECO:0000256" key="24">
    <source>
        <dbReference type="ARBA" id="ARBA00046376"/>
    </source>
</evidence>
<dbReference type="Proteomes" id="UP000009168">
    <property type="component" value="Unassembled WGS sequence"/>
</dbReference>
<comment type="catalytic activity">
    <reaction evidence="12">
        <text>L-lysyl-L-alpha-amino acid(out) = L-lysyl-L-alpha-amino acid(in)</text>
        <dbReference type="Rhea" id="RHEA:79387"/>
        <dbReference type="ChEBI" id="CHEBI:229965"/>
    </reaction>
</comment>
<organism evidence="28 29">
    <name type="scientific">Tetrahymena thermophila (strain SB210)</name>
    <dbReference type="NCBI Taxonomy" id="312017"/>
    <lineage>
        <taxon>Eukaryota</taxon>
        <taxon>Sar</taxon>
        <taxon>Alveolata</taxon>
        <taxon>Ciliophora</taxon>
        <taxon>Intramacronucleata</taxon>
        <taxon>Oligohymenophorea</taxon>
        <taxon>Hymenostomatida</taxon>
        <taxon>Tetrahymenina</taxon>
        <taxon>Tetrahymenidae</taxon>
        <taxon>Tetrahymena</taxon>
    </lineage>
</organism>
<comment type="catalytic activity">
    <reaction evidence="17">
        <text>L-arginyl-glycine(out) = L-arginyl-glycine(in)</text>
        <dbReference type="Rhea" id="RHEA:79391"/>
        <dbReference type="ChEBI" id="CHEBI:229955"/>
    </reaction>
</comment>
<keyword evidence="7" id="KW-0458">Lysosome</keyword>
<comment type="catalytic activity">
    <reaction evidence="11">
        <text>L-alpha-aminoacyl-L-histidine(out) = L-alpha-aminoacyl-L-histidine(in)</text>
        <dbReference type="Rhea" id="RHEA:79375"/>
        <dbReference type="ChEBI" id="CHEBI:229967"/>
    </reaction>
</comment>
<feature type="transmembrane region" description="Helical" evidence="26">
    <location>
        <begin position="406"/>
        <end position="427"/>
    </location>
</feature>
<evidence type="ECO:0000256" key="12">
    <source>
        <dbReference type="ARBA" id="ARBA00044891"/>
    </source>
</evidence>
<evidence type="ECO:0000256" key="4">
    <source>
        <dbReference type="ARBA" id="ARBA00022692"/>
    </source>
</evidence>
<dbReference type="EMBL" id="GG662793">
    <property type="protein sequence ID" value="EAR90770.2"/>
    <property type="molecule type" value="Genomic_DNA"/>
</dbReference>
<feature type="transmembrane region" description="Helical" evidence="26">
    <location>
        <begin position="184"/>
        <end position="204"/>
    </location>
</feature>
<evidence type="ECO:0000256" key="14">
    <source>
        <dbReference type="ARBA" id="ARBA00044898"/>
    </source>
</evidence>
<dbReference type="InterPro" id="IPR052187">
    <property type="entry name" value="MFSD1"/>
</dbReference>
<evidence type="ECO:0000256" key="11">
    <source>
        <dbReference type="ARBA" id="ARBA00044884"/>
    </source>
</evidence>
<evidence type="ECO:0000256" key="25">
    <source>
        <dbReference type="SAM" id="MobiDB-lite"/>
    </source>
</evidence>
<evidence type="ECO:0000256" key="22">
    <source>
        <dbReference type="ARBA" id="ARBA00045018"/>
    </source>
</evidence>
<feature type="transmembrane region" description="Helical" evidence="26">
    <location>
        <begin position="296"/>
        <end position="315"/>
    </location>
</feature>
<protein>
    <recommendedName>
        <fullName evidence="21">Lysosomal dipeptide transporter MFSD1</fullName>
    </recommendedName>
    <alternativeName>
        <fullName evidence="22">Major facilitator superfamily domain-containing protein 1</fullName>
    </alternativeName>
</protein>
<evidence type="ECO:0000256" key="9">
    <source>
        <dbReference type="ARBA" id="ARBA00044878"/>
    </source>
</evidence>
<keyword evidence="4 26" id="KW-0812">Transmembrane</keyword>
<comment type="catalytic activity">
    <reaction evidence="8">
        <text>L-lysyl-L-alanine(out) = L-lysyl-L-alanine(in)</text>
        <dbReference type="Rhea" id="RHEA:79399"/>
        <dbReference type="ChEBI" id="CHEBI:229954"/>
    </reaction>
</comment>
<feature type="region of interest" description="Disordered" evidence="25">
    <location>
        <begin position="457"/>
        <end position="517"/>
    </location>
</feature>
<evidence type="ECO:0000256" key="16">
    <source>
        <dbReference type="ARBA" id="ARBA00044900"/>
    </source>
</evidence>
<feature type="transmembrane region" description="Helical" evidence="26">
    <location>
        <begin position="91"/>
        <end position="110"/>
    </location>
</feature>
<evidence type="ECO:0000313" key="29">
    <source>
        <dbReference type="Proteomes" id="UP000009168"/>
    </source>
</evidence>
<name>I7M0R0_TETTS</name>
<evidence type="ECO:0000256" key="1">
    <source>
        <dbReference type="ARBA" id="ARBA00004155"/>
    </source>
</evidence>
<comment type="catalytic activity">
    <reaction evidence="19">
        <text>L-alanyl-L-lysine(out) = L-alanyl-L-lysine(in)</text>
        <dbReference type="Rhea" id="RHEA:79415"/>
        <dbReference type="ChEBI" id="CHEBI:192470"/>
    </reaction>
</comment>
<evidence type="ECO:0000313" key="28">
    <source>
        <dbReference type="EMBL" id="EAR90770.2"/>
    </source>
</evidence>
<comment type="catalytic activity">
    <reaction evidence="9">
        <text>L-histidyl-glycine(out) = L-histidyl-glycine(in)</text>
        <dbReference type="Rhea" id="RHEA:79395"/>
        <dbReference type="ChEBI" id="CHEBI:229957"/>
    </reaction>
</comment>
<dbReference type="InterPro" id="IPR011701">
    <property type="entry name" value="MFS"/>
</dbReference>
<dbReference type="Gene3D" id="1.20.1250.20">
    <property type="entry name" value="MFS general substrate transporter like domains"/>
    <property type="match status" value="2"/>
</dbReference>
<evidence type="ECO:0000256" key="23">
    <source>
        <dbReference type="ARBA" id="ARBA00045709"/>
    </source>
</evidence>
<feature type="transmembrane region" description="Helical" evidence="26">
    <location>
        <begin position="59"/>
        <end position="79"/>
    </location>
</feature>